<feature type="transmembrane region" description="Helical" evidence="1">
    <location>
        <begin position="143"/>
        <end position="161"/>
    </location>
</feature>
<dbReference type="eggNOG" id="ENOG5033X36">
    <property type="taxonomic scope" value="Bacteria"/>
</dbReference>
<keyword evidence="1" id="KW-0812">Transmembrane</keyword>
<feature type="transmembrane region" description="Helical" evidence="1">
    <location>
        <begin position="217"/>
        <end position="239"/>
    </location>
</feature>
<keyword evidence="1" id="KW-0472">Membrane</keyword>
<feature type="transmembrane region" description="Helical" evidence="1">
    <location>
        <begin position="182"/>
        <end position="202"/>
    </location>
</feature>
<proteinExistence type="predicted"/>
<dbReference type="STRING" id="485915.Dret_2342"/>
<name>C8X5C8_DESRD</name>
<dbReference type="Proteomes" id="UP000001052">
    <property type="component" value="Chromosome"/>
</dbReference>
<dbReference type="HOGENOM" id="CLU_762316_0_0_7"/>
<keyword evidence="1" id="KW-1133">Transmembrane helix</keyword>
<dbReference type="RefSeq" id="WP_015752759.1">
    <property type="nucleotide sequence ID" value="NC_013223.1"/>
</dbReference>
<sequence length="357" mass="39574">MVWLELLRRLTSLILLCVGAFFLVWPGFPVIVVKPADTVHQRTSSSINPAGRTPARHPAASLPVPAWSQLVARIQAEDPDLASRRWETQPPRYVFPATTPALSGFRARTLHSATDPATGAQFNLLRAYPQDIYGLPDQFLYPYRWTGLGLMAAGLGLYILVPRRKWPLETLRHARGASVIAPDLLGLLMTPFFLALPVAVVADTAPEAVFAPTQGGWFWLYIIFGLLVGCGIMLLCTGLRFSLLGYRILPEELRIHTWRGSKRIPWSSMLSWGHYEKTTSRTLGRLLLFGGGSFSALGLGLALTKTPEHGVHIDYLDTDGAPERLNIMANHLPGFERIPRALRDHQIPVTPSPRRPA</sequence>
<accession>C8X5C8</accession>
<dbReference type="EMBL" id="CP001734">
    <property type="protein sequence ID" value="ACV69625.1"/>
    <property type="molecule type" value="Genomic_DNA"/>
</dbReference>
<evidence type="ECO:0000313" key="2">
    <source>
        <dbReference type="EMBL" id="ACV69625.1"/>
    </source>
</evidence>
<dbReference type="OrthoDB" id="5457373at2"/>
<evidence type="ECO:0000256" key="1">
    <source>
        <dbReference type="SAM" id="Phobius"/>
    </source>
</evidence>
<evidence type="ECO:0000313" key="3">
    <source>
        <dbReference type="Proteomes" id="UP000001052"/>
    </source>
</evidence>
<dbReference type="AlphaFoldDB" id="C8X5C8"/>
<keyword evidence="3" id="KW-1185">Reference proteome</keyword>
<feature type="transmembrane region" description="Helical" evidence="1">
    <location>
        <begin position="12"/>
        <end position="32"/>
    </location>
</feature>
<feature type="transmembrane region" description="Helical" evidence="1">
    <location>
        <begin position="286"/>
        <end position="303"/>
    </location>
</feature>
<dbReference type="KEGG" id="drt:Dret_2342"/>
<gene>
    <name evidence="2" type="ordered locus">Dret_2342</name>
</gene>
<reference evidence="3" key="1">
    <citation type="submission" date="2009-09" db="EMBL/GenBank/DDBJ databases">
        <title>The complete chromosome of Desulfohalobium retbaense DSM 5692.</title>
        <authorList>
            <consortium name="US DOE Joint Genome Institute (JGI-PGF)"/>
            <person name="Lucas S."/>
            <person name="Copeland A."/>
            <person name="Lapidus A."/>
            <person name="Glavina del Rio T."/>
            <person name="Dalin E."/>
            <person name="Tice H."/>
            <person name="Bruce D."/>
            <person name="Goodwin L."/>
            <person name="Pitluck S."/>
            <person name="Kyrpides N."/>
            <person name="Mavromatis K."/>
            <person name="Ivanova N."/>
            <person name="Mikhailova N."/>
            <person name="Munk A.C."/>
            <person name="Brettin T."/>
            <person name="Detter J.C."/>
            <person name="Han C."/>
            <person name="Tapia R."/>
            <person name="Larimer F."/>
            <person name="Land M."/>
            <person name="Hauser L."/>
            <person name="Markowitz V."/>
            <person name="Cheng J.-F."/>
            <person name="Hugenholtz P."/>
            <person name="Woyke T."/>
            <person name="Wu D."/>
            <person name="Spring S."/>
            <person name="Klenk H.-P."/>
            <person name="Eisen J.A."/>
        </authorList>
    </citation>
    <scope>NUCLEOTIDE SEQUENCE [LARGE SCALE GENOMIC DNA]</scope>
    <source>
        <strain evidence="3">DSM 5692</strain>
    </source>
</reference>
<reference evidence="2 3" key="2">
    <citation type="journal article" date="2010" name="Stand. Genomic Sci.">
        <title>Complete genome sequence of Desulfohalobium retbaense type strain (HR(100)).</title>
        <authorList>
            <person name="Spring S."/>
            <person name="Nolan M."/>
            <person name="Lapidus A."/>
            <person name="Glavina Del Rio T."/>
            <person name="Copeland A."/>
            <person name="Tice H."/>
            <person name="Cheng J.F."/>
            <person name="Lucas S."/>
            <person name="Land M."/>
            <person name="Chen F."/>
            <person name="Bruce D."/>
            <person name="Goodwin L."/>
            <person name="Pitluck S."/>
            <person name="Ivanova N."/>
            <person name="Mavromatis K."/>
            <person name="Mikhailova N."/>
            <person name="Pati A."/>
            <person name="Chen A."/>
            <person name="Palaniappan K."/>
            <person name="Hauser L."/>
            <person name="Chang Y.J."/>
            <person name="Jeffries C.D."/>
            <person name="Munk C."/>
            <person name="Kiss H."/>
            <person name="Chain P."/>
            <person name="Han C."/>
            <person name="Brettin T."/>
            <person name="Detter J.C."/>
            <person name="Schuler E."/>
            <person name="Goker M."/>
            <person name="Rohde M."/>
            <person name="Bristow J."/>
            <person name="Eisen J.A."/>
            <person name="Markowitz V."/>
            <person name="Hugenholtz P."/>
            <person name="Kyrpides N.C."/>
            <person name="Klenk H.P."/>
        </authorList>
    </citation>
    <scope>NUCLEOTIDE SEQUENCE [LARGE SCALE GENOMIC DNA]</scope>
    <source>
        <strain evidence="2 3">DSM 5692</strain>
    </source>
</reference>
<organism evidence="2 3">
    <name type="scientific">Desulfohalobium retbaense (strain ATCC 49708 / DSM 5692 / JCM 16813 / HR100)</name>
    <dbReference type="NCBI Taxonomy" id="485915"/>
    <lineage>
        <taxon>Bacteria</taxon>
        <taxon>Pseudomonadati</taxon>
        <taxon>Thermodesulfobacteriota</taxon>
        <taxon>Desulfovibrionia</taxon>
        <taxon>Desulfovibrionales</taxon>
        <taxon>Desulfohalobiaceae</taxon>
        <taxon>Desulfohalobium</taxon>
    </lineage>
</organism>
<protein>
    <submittedName>
        <fullName evidence="2">Uncharacterized protein</fullName>
    </submittedName>
</protein>